<comment type="caution">
    <text evidence="2">The sequence shown here is derived from an EMBL/GenBank/DDBJ whole genome shotgun (WGS) entry which is preliminary data.</text>
</comment>
<feature type="compositionally biased region" description="Basic and acidic residues" evidence="1">
    <location>
        <begin position="41"/>
        <end position="60"/>
    </location>
</feature>
<keyword evidence="3" id="KW-1185">Reference proteome</keyword>
<name>A0ABV0SJG0_9TELE</name>
<feature type="region of interest" description="Disordered" evidence="1">
    <location>
        <begin position="37"/>
        <end position="65"/>
    </location>
</feature>
<evidence type="ECO:0000256" key="1">
    <source>
        <dbReference type="SAM" id="MobiDB-lite"/>
    </source>
</evidence>
<evidence type="ECO:0000313" key="2">
    <source>
        <dbReference type="EMBL" id="MEQ2220454.1"/>
    </source>
</evidence>
<organism evidence="2 3">
    <name type="scientific">Ilyodon furcidens</name>
    <name type="common">goldbreast splitfin</name>
    <dbReference type="NCBI Taxonomy" id="33524"/>
    <lineage>
        <taxon>Eukaryota</taxon>
        <taxon>Metazoa</taxon>
        <taxon>Chordata</taxon>
        <taxon>Craniata</taxon>
        <taxon>Vertebrata</taxon>
        <taxon>Euteleostomi</taxon>
        <taxon>Actinopterygii</taxon>
        <taxon>Neopterygii</taxon>
        <taxon>Teleostei</taxon>
        <taxon>Neoteleostei</taxon>
        <taxon>Acanthomorphata</taxon>
        <taxon>Ovalentaria</taxon>
        <taxon>Atherinomorphae</taxon>
        <taxon>Cyprinodontiformes</taxon>
        <taxon>Goodeidae</taxon>
        <taxon>Ilyodon</taxon>
    </lineage>
</organism>
<dbReference type="Proteomes" id="UP001482620">
    <property type="component" value="Unassembled WGS sequence"/>
</dbReference>
<proteinExistence type="predicted"/>
<sequence length="149" mass="16267">MNHLGSVYPYPPVHLPHPPPTAHVYPDCEAFSNMAEEEMELDKNGGEGRSKRARDRKDYGGRGSWDCDVDDCDCNDHDTEDIGERQSIATQLAKGGPRRALSLPGVLLAWGGAPGAQGHGERGRAVGRCPFHQYIPSRSSSLCDVKLIQ</sequence>
<gene>
    <name evidence="2" type="ORF">ILYODFUR_005638</name>
</gene>
<reference evidence="2 3" key="1">
    <citation type="submission" date="2021-06" db="EMBL/GenBank/DDBJ databases">
        <authorList>
            <person name="Palmer J.M."/>
        </authorList>
    </citation>
    <scope>NUCLEOTIDE SEQUENCE [LARGE SCALE GENOMIC DNA]</scope>
    <source>
        <strain evidence="3">if_2019</strain>
        <tissue evidence="2">Muscle</tissue>
    </source>
</reference>
<protein>
    <submittedName>
        <fullName evidence="2">Uncharacterized protein</fullName>
    </submittedName>
</protein>
<dbReference type="EMBL" id="JAHRIQ010000334">
    <property type="protein sequence ID" value="MEQ2220454.1"/>
    <property type="molecule type" value="Genomic_DNA"/>
</dbReference>
<accession>A0ABV0SJG0</accession>
<evidence type="ECO:0000313" key="3">
    <source>
        <dbReference type="Proteomes" id="UP001482620"/>
    </source>
</evidence>